<dbReference type="Pfam" id="PF22456">
    <property type="entry name" value="PqqF-like_C_4"/>
    <property type="match status" value="1"/>
</dbReference>
<feature type="domain" description="Coenzyme PQQ synthesis protein F-like C-terminal lobe" evidence="11">
    <location>
        <begin position="643"/>
        <end position="741"/>
    </location>
</feature>
<keyword evidence="3" id="KW-0645">Protease</keyword>
<dbReference type="InterPro" id="IPR032632">
    <property type="entry name" value="Peptidase_M16_M"/>
</dbReference>
<dbReference type="GO" id="GO:0005829">
    <property type="term" value="C:cytosol"/>
    <property type="evidence" value="ECO:0007669"/>
    <property type="project" value="TreeGrafter"/>
</dbReference>
<dbReference type="Proteomes" id="UP000215335">
    <property type="component" value="Unassembled WGS sequence"/>
</dbReference>
<evidence type="ECO:0000256" key="8">
    <source>
        <dbReference type="SAM" id="MobiDB-lite"/>
    </source>
</evidence>
<dbReference type="InterPro" id="IPR050626">
    <property type="entry name" value="Peptidase_M16"/>
</dbReference>
<dbReference type="EMBL" id="NNAY01001833">
    <property type="protein sequence ID" value="OXU22772.1"/>
    <property type="molecule type" value="Genomic_DNA"/>
</dbReference>
<dbReference type="GO" id="GO:0043171">
    <property type="term" value="P:peptide catabolic process"/>
    <property type="evidence" value="ECO:0007669"/>
    <property type="project" value="TreeGrafter"/>
</dbReference>
<comment type="cofactor">
    <cofactor evidence="1">
        <name>Zn(2+)</name>
        <dbReference type="ChEBI" id="CHEBI:29105"/>
    </cofactor>
</comment>
<evidence type="ECO:0000259" key="11">
    <source>
        <dbReference type="Pfam" id="PF22456"/>
    </source>
</evidence>
<dbReference type="FunFam" id="3.30.830.10:FF:000030">
    <property type="entry name" value="Insulin-degrading enzyme"/>
    <property type="match status" value="1"/>
</dbReference>
<dbReference type="GO" id="GO:0004222">
    <property type="term" value="F:metalloendopeptidase activity"/>
    <property type="evidence" value="ECO:0007669"/>
    <property type="project" value="TreeGrafter"/>
</dbReference>
<dbReference type="GO" id="GO:0046872">
    <property type="term" value="F:metal ion binding"/>
    <property type="evidence" value="ECO:0007669"/>
    <property type="project" value="UniProtKB-KW"/>
</dbReference>
<dbReference type="Pfam" id="PF05193">
    <property type="entry name" value="Peptidase_M16_C"/>
    <property type="match status" value="1"/>
</dbReference>
<keyword evidence="4" id="KW-0479">Metal-binding</keyword>
<comment type="similarity">
    <text evidence="2">Belongs to the peptidase M16 family.</text>
</comment>
<dbReference type="FunFam" id="3.30.830.10:FF:000005">
    <property type="entry name" value="nardilysin isoform X1"/>
    <property type="match status" value="1"/>
</dbReference>
<accession>A0A232EWP2</accession>
<name>A0A232EWP2_9HYME</name>
<keyword evidence="7" id="KW-0482">Metalloprotease</keyword>
<keyword evidence="5" id="KW-0378">Hydrolase</keyword>
<keyword evidence="13" id="KW-1185">Reference proteome</keyword>
<reference evidence="12 13" key="1">
    <citation type="journal article" date="2017" name="Curr. Biol.">
        <title>The Evolution of Venom by Co-option of Single-Copy Genes.</title>
        <authorList>
            <person name="Martinson E.O."/>
            <person name="Mrinalini"/>
            <person name="Kelkar Y.D."/>
            <person name="Chang C.H."/>
            <person name="Werren J.H."/>
        </authorList>
    </citation>
    <scope>NUCLEOTIDE SEQUENCE [LARGE SCALE GENOMIC DNA]</scope>
    <source>
        <strain evidence="12 13">Alberta</strain>
        <tissue evidence="12">Whole body</tissue>
    </source>
</reference>
<dbReference type="FunFam" id="3.30.830.10:FF:000003">
    <property type="entry name" value="Insulin-degrading enzyme"/>
    <property type="match status" value="1"/>
</dbReference>
<dbReference type="PANTHER" id="PTHR43690">
    <property type="entry name" value="NARDILYSIN"/>
    <property type="match status" value="1"/>
</dbReference>
<keyword evidence="6" id="KW-0862">Zinc</keyword>
<proteinExistence type="inferred from homology"/>
<dbReference type="OrthoDB" id="952271at2759"/>
<evidence type="ECO:0000256" key="5">
    <source>
        <dbReference type="ARBA" id="ARBA00022801"/>
    </source>
</evidence>
<dbReference type="SUPFAM" id="SSF63411">
    <property type="entry name" value="LuxS/MPP-like metallohydrolase"/>
    <property type="match status" value="4"/>
</dbReference>
<dbReference type="GO" id="GO:0051603">
    <property type="term" value="P:proteolysis involved in protein catabolic process"/>
    <property type="evidence" value="ECO:0007669"/>
    <property type="project" value="TreeGrafter"/>
</dbReference>
<gene>
    <name evidence="12" type="ORF">TSAR_016794</name>
</gene>
<evidence type="ECO:0000313" key="12">
    <source>
        <dbReference type="EMBL" id="OXU22772.1"/>
    </source>
</evidence>
<dbReference type="GO" id="GO:0005739">
    <property type="term" value="C:mitochondrion"/>
    <property type="evidence" value="ECO:0007669"/>
    <property type="project" value="TreeGrafter"/>
</dbReference>
<evidence type="ECO:0000259" key="9">
    <source>
        <dbReference type="Pfam" id="PF05193"/>
    </source>
</evidence>
<evidence type="ECO:0000256" key="2">
    <source>
        <dbReference type="ARBA" id="ARBA00007261"/>
    </source>
</evidence>
<comment type="caution">
    <text evidence="12">The sequence shown here is derived from an EMBL/GenBank/DDBJ whole genome shotgun (WGS) entry which is preliminary data.</text>
</comment>
<feature type="domain" description="Peptidase M16 C-terminal" evidence="9">
    <location>
        <begin position="5"/>
        <end position="114"/>
    </location>
</feature>
<evidence type="ECO:0008006" key="14">
    <source>
        <dbReference type="Google" id="ProtNLM"/>
    </source>
</evidence>
<dbReference type="Gene3D" id="3.30.830.10">
    <property type="entry name" value="Metalloenzyme, LuxS/M16 peptidase-like"/>
    <property type="match status" value="4"/>
</dbReference>
<evidence type="ECO:0000259" key="10">
    <source>
        <dbReference type="Pfam" id="PF16187"/>
    </source>
</evidence>
<feature type="region of interest" description="Disordered" evidence="8">
    <location>
        <begin position="797"/>
        <end position="824"/>
    </location>
</feature>
<feature type="domain" description="Peptidase M16 middle/third" evidence="10">
    <location>
        <begin position="307"/>
        <end position="535"/>
    </location>
</feature>
<evidence type="ECO:0000256" key="6">
    <source>
        <dbReference type="ARBA" id="ARBA00022833"/>
    </source>
</evidence>
<evidence type="ECO:0000256" key="3">
    <source>
        <dbReference type="ARBA" id="ARBA00022670"/>
    </source>
</evidence>
<evidence type="ECO:0000256" key="4">
    <source>
        <dbReference type="ARBA" id="ARBA00022723"/>
    </source>
</evidence>
<dbReference type="Pfam" id="PF16187">
    <property type="entry name" value="Peptidase_M16_M"/>
    <property type="match status" value="2"/>
</dbReference>
<organism evidence="12 13">
    <name type="scientific">Trichomalopsis sarcophagae</name>
    <dbReference type="NCBI Taxonomy" id="543379"/>
    <lineage>
        <taxon>Eukaryota</taxon>
        <taxon>Metazoa</taxon>
        <taxon>Ecdysozoa</taxon>
        <taxon>Arthropoda</taxon>
        <taxon>Hexapoda</taxon>
        <taxon>Insecta</taxon>
        <taxon>Pterygota</taxon>
        <taxon>Neoptera</taxon>
        <taxon>Endopterygota</taxon>
        <taxon>Hymenoptera</taxon>
        <taxon>Apocrita</taxon>
        <taxon>Proctotrupomorpha</taxon>
        <taxon>Chalcidoidea</taxon>
        <taxon>Pteromalidae</taxon>
        <taxon>Pteromalinae</taxon>
        <taxon>Trichomalopsis</taxon>
    </lineage>
</organism>
<dbReference type="InterPro" id="IPR054734">
    <property type="entry name" value="PqqF-like_C_4"/>
</dbReference>
<evidence type="ECO:0000313" key="13">
    <source>
        <dbReference type="Proteomes" id="UP000215335"/>
    </source>
</evidence>
<dbReference type="InterPro" id="IPR011249">
    <property type="entry name" value="Metalloenz_LuxS/M16"/>
</dbReference>
<dbReference type="PANTHER" id="PTHR43690:SF18">
    <property type="entry name" value="INSULIN-DEGRADING ENZYME-RELATED"/>
    <property type="match status" value="1"/>
</dbReference>
<protein>
    <recommendedName>
        <fullName evidence="14">Insulin-degrading enzyme</fullName>
    </recommendedName>
</protein>
<dbReference type="InterPro" id="IPR007863">
    <property type="entry name" value="Peptidase_M16_C"/>
</dbReference>
<evidence type="ECO:0000256" key="1">
    <source>
        <dbReference type="ARBA" id="ARBA00001947"/>
    </source>
</evidence>
<evidence type="ECO:0000256" key="7">
    <source>
        <dbReference type="ARBA" id="ARBA00023049"/>
    </source>
</evidence>
<feature type="domain" description="Peptidase M16 middle/third" evidence="10">
    <location>
        <begin position="121"/>
        <end position="238"/>
    </location>
</feature>
<sequence>MKWFIVPIKDIRNLKITFPIPDMQEHFRAAPVHYWSHLLGHEGKGSLLSTLKIRGWCNYLVLGKCSSARGFDFFSAHVDLTEEGILHVDDIVTMTFQYINMLKNEGLVEWIFESDIAKMNFRFKEKASPSSYVIVTVRSLQNYPIEEVLSAPQLYTQWRPDLINELNNYLVPEKIRVQVVAKVEGEANADSVEPWYGTKYKKEKIPEDLIQRWSNAGTDEAFQLPEKNEFIPTNVYVDLTEEGILHVDDIVTMTFQYINMLKNEGPVEWIFEEYSDIAKMNFRFKEKSSPRSYVNVTVQSLQDYPIEEIRVQVVAKAYEANADSVEPWYGTKYKKEKISEDLIQRWSNAGTDDAFQLPEKNEFIPTKFDIKPIEKAEKFPTIIEDNPFIRTWFKQDDEFLLPKATMTFDFVSPLTYIDPISSNMTYMFVQLFRDSLNEYAYNADLAGLKWELSHSKYGLSLVIAGYDHKLDVLLNKILDRMVNFTIDDKRFAILKENYIRGLKNFEAEQPYQHAAYYLAALMSEQVWVKNELLNACSMLTADRVRQFIPLLMSKMHIECLIHGNVTKAEALKTVKNVESKLISSVKDLTPLLPKQLVLYRELELPNGCHYLYEVDNKHHKSSCTQIYYQSGMQSTESNMLLELFTQIISEPCFNILRTKEQLGYIVFSGIRRTNGVQGLRIIVQSNKHPQFVEERIDAFMESMKDYITNMSDEEFNRHKESLATQRLEKPKMLTSQSGIYWNEISMQQYNFDRANVEVAYLKTISRSQIIDFYKDVVHSESPQRHKLSIHVVSTAEGGAAAEDVTSPTPSAEETKKTLEQAEQQPARIQDILQFKTSHPLYPLVKPFNNVPRKGTQQQSKL</sequence>
<dbReference type="AlphaFoldDB" id="A0A232EWP2"/>
<dbReference type="STRING" id="543379.A0A232EWP2"/>